<accession>A0A923RK06</accession>
<keyword evidence="1" id="KW-0472">Membrane</keyword>
<dbReference type="Pfam" id="PF22564">
    <property type="entry name" value="HAAS"/>
    <property type="match status" value="1"/>
</dbReference>
<protein>
    <submittedName>
        <fullName evidence="2">DUF1700 domain-containing protein</fullName>
    </submittedName>
</protein>
<name>A0A923RK06_9BACI</name>
<reference evidence="2" key="1">
    <citation type="submission" date="2020-08" db="EMBL/GenBank/DDBJ databases">
        <title>Genome public.</title>
        <authorList>
            <person name="Liu C."/>
            <person name="Sun Q."/>
        </authorList>
    </citation>
    <scope>NUCLEOTIDE SEQUENCE</scope>
    <source>
        <strain evidence="2">BX22</strain>
    </source>
</reference>
<proteinExistence type="predicted"/>
<comment type="caution">
    <text evidence="2">The sequence shown here is derived from an EMBL/GenBank/DDBJ whole genome shotgun (WGS) entry which is preliminary data.</text>
</comment>
<evidence type="ECO:0000256" key="1">
    <source>
        <dbReference type="SAM" id="Phobius"/>
    </source>
</evidence>
<feature type="transmembrane region" description="Helical" evidence="1">
    <location>
        <begin position="81"/>
        <end position="111"/>
    </location>
</feature>
<sequence length="199" mass="21838">MSKDEYLKKLRLKIKKLPKQEIEEAINYYQEYFEEAGEENTASVIARLGSPSSVASQILADYAVKDLGTDHDSTKKSLSAIWFIILAILASPIALPLLAVVIIFALTLILVCGVTVLTLFVFVIGLPISGIVSTISGIAVFFQHWQTSIFFIGLGLIAFGIGMLLYSPIVYFSKKVSSGLVKLLKGLVDKITHRSKEAR</sequence>
<dbReference type="AlphaFoldDB" id="A0A923RK06"/>
<feature type="transmembrane region" description="Helical" evidence="1">
    <location>
        <begin position="149"/>
        <end position="172"/>
    </location>
</feature>
<dbReference type="RefSeq" id="WP_186871170.1">
    <property type="nucleotide sequence ID" value="NZ_JACOOL010000016.1"/>
</dbReference>
<feature type="transmembrane region" description="Helical" evidence="1">
    <location>
        <begin position="117"/>
        <end position="142"/>
    </location>
</feature>
<keyword evidence="3" id="KW-1185">Reference proteome</keyword>
<gene>
    <name evidence="2" type="ORF">H8S33_16940</name>
</gene>
<dbReference type="EMBL" id="JACOOL010000016">
    <property type="protein sequence ID" value="MBC5638464.1"/>
    <property type="molecule type" value="Genomic_DNA"/>
</dbReference>
<evidence type="ECO:0000313" key="3">
    <source>
        <dbReference type="Proteomes" id="UP000637359"/>
    </source>
</evidence>
<evidence type="ECO:0000313" key="2">
    <source>
        <dbReference type="EMBL" id="MBC5638464.1"/>
    </source>
</evidence>
<keyword evidence="1" id="KW-0812">Transmembrane</keyword>
<organism evidence="2 3">
    <name type="scientific">Ornithinibacillus hominis</name>
    <dbReference type="NCBI Taxonomy" id="2763055"/>
    <lineage>
        <taxon>Bacteria</taxon>
        <taxon>Bacillati</taxon>
        <taxon>Bacillota</taxon>
        <taxon>Bacilli</taxon>
        <taxon>Bacillales</taxon>
        <taxon>Bacillaceae</taxon>
        <taxon>Ornithinibacillus</taxon>
    </lineage>
</organism>
<keyword evidence="1" id="KW-1133">Transmembrane helix</keyword>
<dbReference type="Proteomes" id="UP000637359">
    <property type="component" value="Unassembled WGS sequence"/>
</dbReference>